<evidence type="ECO:0000256" key="4">
    <source>
        <dbReference type="ARBA" id="ARBA00022729"/>
    </source>
</evidence>
<dbReference type="NCBIfam" id="TIGR00971">
    <property type="entry name" value="3a0106s03"/>
    <property type="match status" value="1"/>
</dbReference>
<comment type="function">
    <text evidence="6">This protein specifically binds sulfate and is involved in its transmembrane transport.</text>
</comment>
<name>A0A1C4GTN7_9GAMM</name>
<gene>
    <name evidence="8" type="ORF">GA0116959_104171</name>
</gene>
<dbReference type="GO" id="GO:0042597">
    <property type="term" value="C:periplasmic space"/>
    <property type="evidence" value="ECO:0007669"/>
    <property type="project" value="UniProtKB-SubCell"/>
</dbReference>
<evidence type="ECO:0000256" key="7">
    <source>
        <dbReference type="ARBA" id="ARBA00041180"/>
    </source>
</evidence>
<reference evidence="8 9" key="1">
    <citation type="submission" date="2016-08" db="EMBL/GenBank/DDBJ databases">
        <authorList>
            <person name="Seilhamer J.J."/>
        </authorList>
    </citation>
    <scope>NUCLEOTIDE SEQUENCE [LARGE SCALE GENOMIC DNA]</scope>
    <source>
        <strain evidence="8 9">ANC 4874</strain>
    </source>
</reference>
<evidence type="ECO:0000256" key="6">
    <source>
        <dbReference type="ARBA" id="ARBA00037097"/>
    </source>
</evidence>
<dbReference type="PANTHER" id="PTHR30368">
    <property type="entry name" value="SULFATE-BINDING PROTEIN"/>
    <property type="match status" value="1"/>
</dbReference>
<keyword evidence="5" id="KW-0574">Periplasm</keyword>
<protein>
    <recommendedName>
        <fullName evidence="7">Sulfate-binding protein</fullName>
    </recommendedName>
</protein>
<dbReference type="PROSITE" id="PS00401">
    <property type="entry name" value="PROK_SULFATE_BIND_1"/>
    <property type="match status" value="1"/>
</dbReference>
<dbReference type="PANTHER" id="PTHR30368:SF2">
    <property type="entry name" value="SULFATE-BINDING PROTEIN"/>
    <property type="match status" value="1"/>
</dbReference>
<keyword evidence="4" id="KW-0732">Signal</keyword>
<dbReference type="InterPro" id="IPR005669">
    <property type="entry name" value="Thiosulph/SO4-bd"/>
</dbReference>
<sequence length="354" mass="39162">MIVKIILYKYSGIIMTIELIQMKKIIASGFLLLLGSVTSASLAAKDFLNVSYDPTREFYQEYNQAFGTFWKQKTGQEVNFKQSHGGSGKQARSVIDGLQADVVTLALANDIEEIVNAGLIHKNWQKQFPNNSAPYTSTVVFLVRKGNPKNIKDWNDLTKSGVEIITPNPKTGGAPRWIYLSAWGYALKQPGGNDAKARELVKKLYGNVKVLDSGARGSLTTFAERGIGDVLLSWENEALLATQGLGKDKFQIIYPSISILAEPSVAIVDKNVDKDGNRNLAKGYLNYLYSPKGQDLAAQYFFRPRNAQIAAKYAAQFPKIKLFSIGDVFGGWAKAQKTHFVNGAVFDQIYAEKK</sequence>
<dbReference type="Gene3D" id="3.40.190.10">
    <property type="entry name" value="Periplasmic binding protein-like II"/>
    <property type="match status" value="2"/>
</dbReference>
<keyword evidence="3" id="KW-0813">Transport</keyword>
<dbReference type="NCBIfam" id="NF008022">
    <property type="entry name" value="PRK10752.1"/>
    <property type="match status" value="1"/>
</dbReference>
<evidence type="ECO:0000256" key="1">
    <source>
        <dbReference type="ARBA" id="ARBA00004418"/>
    </source>
</evidence>
<dbReference type="GO" id="GO:1902358">
    <property type="term" value="P:sulfate transmembrane transport"/>
    <property type="evidence" value="ECO:0007669"/>
    <property type="project" value="InterPro"/>
</dbReference>
<evidence type="ECO:0000256" key="3">
    <source>
        <dbReference type="ARBA" id="ARBA00022448"/>
    </source>
</evidence>
<dbReference type="InterPro" id="IPR000957">
    <property type="entry name" value="Sulphate/thiosulphate-bd_CS"/>
</dbReference>
<proteinExistence type="inferred from homology"/>
<dbReference type="CDD" id="cd01005">
    <property type="entry name" value="PBP2_CysP"/>
    <property type="match status" value="1"/>
</dbReference>
<accession>A0A1C4GTN7</accession>
<dbReference type="NCBIfam" id="NF008106">
    <property type="entry name" value="PRK10852.1"/>
    <property type="match status" value="1"/>
</dbReference>
<comment type="subcellular location">
    <subcellularLocation>
        <location evidence="1">Periplasm</location>
    </subcellularLocation>
</comment>
<dbReference type="Proteomes" id="UP000243661">
    <property type="component" value="Unassembled WGS sequence"/>
</dbReference>
<evidence type="ECO:0000313" key="8">
    <source>
        <dbReference type="EMBL" id="SCC71540.1"/>
    </source>
</evidence>
<evidence type="ECO:0000256" key="2">
    <source>
        <dbReference type="ARBA" id="ARBA00006099"/>
    </source>
</evidence>
<evidence type="ECO:0000313" key="9">
    <source>
        <dbReference type="Proteomes" id="UP000243661"/>
    </source>
</evidence>
<organism evidence="8 9">
    <name type="scientific">Acinetobacter albensis</name>
    <dbReference type="NCBI Taxonomy" id="1673609"/>
    <lineage>
        <taxon>Bacteria</taxon>
        <taxon>Pseudomonadati</taxon>
        <taxon>Pseudomonadota</taxon>
        <taxon>Gammaproteobacteria</taxon>
        <taxon>Moraxellales</taxon>
        <taxon>Moraxellaceae</taxon>
        <taxon>Acinetobacter</taxon>
    </lineage>
</organism>
<dbReference type="AlphaFoldDB" id="A0A1C4GTN7"/>
<dbReference type="EMBL" id="FMBK01000004">
    <property type="protein sequence ID" value="SCC71540.1"/>
    <property type="molecule type" value="Genomic_DNA"/>
</dbReference>
<dbReference type="Pfam" id="PF13531">
    <property type="entry name" value="SBP_bac_11"/>
    <property type="match status" value="1"/>
</dbReference>
<dbReference type="GO" id="GO:0140104">
    <property type="term" value="F:molecular carrier activity"/>
    <property type="evidence" value="ECO:0007669"/>
    <property type="project" value="InterPro"/>
</dbReference>
<comment type="similarity">
    <text evidence="2">Belongs to the prokaryotic sulfate-binding protein family.</text>
</comment>
<dbReference type="SUPFAM" id="SSF53850">
    <property type="entry name" value="Periplasmic binding protein-like II"/>
    <property type="match status" value="1"/>
</dbReference>
<evidence type="ECO:0000256" key="5">
    <source>
        <dbReference type="ARBA" id="ARBA00022764"/>
    </source>
</evidence>